<dbReference type="PANTHER" id="PTHR37164:SF1">
    <property type="entry name" value="BACTERIOHEMERYTHRIN"/>
    <property type="match status" value="1"/>
</dbReference>
<accession>A0ABV4K0Z7</accession>
<dbReference type="PANTHER" id="PTHR37164">
    <property type="entry name" value="BACTERIOHEMERYTHRIN"/>
    <property type="match status" value="1"/>
</dbReference>
<comment type="similarity">
    <text evidence="1">Belongs to the hemerythrin family.</text>
</comment>
<dbReference type="InterPro" id="IPR012827">
    <property type="entry name" value="Hemerythrin_metal-bd"/>
</dbReference>
<dbReference type="Proteomes" id="UP001568698">
    <property type="component" value="Unassembled WGS sequence"/>
</dbReference>
<dbReference type="NCBIfam" id="NF033749">
    <property type="entry name" value="bact_hemeryth"/>
    <property type="match status" value="1"/>
</dbReference>
<dbReference type="CDD" id="cd12107">
    <property type="entry name" value="Hemerythrin"/>
    <property type="match status" value="1"/>
</dbReference>
<dbReference type="EMBL" id="JBGLYH010000016">
    <property type="protein sequence ID" value="MEZ7196638.1"/>
    <property type="molecule type" value="Genomic_DNA"/>
</dbReference>
<evidence type="ECO:0000259" key="4">
    <source>
        <dbReference type="Pfam" id="PF01814"/>
    </source>
</evidence>
<dbReference type="InterPro" id="IPR050669">
    <property type="entry name" value="Hemerythrin"/>
</dbReference>
<dbReference type="Pfam" id="PF01814">
    <property type="entry name" value="Hemerythrin"/>
    <property type="match status" value="1"/>
</dbReference>
<evidence type="ECO:0000313" key="6">
    <source>
        <dbReference type="Proteomes" id="UP001568698"/>
    </source>
</evidence>
<evidence type="ECO:0000256" key="2">
    <source>
        <dbReference type="ARBA" id="ARBA00022723"/>
    </source>
</evidence>
<dbReference type="InterPro" id="IPR012312">
    <property type="entry name" value="Hemerythrin-like"/>
</dbReference>
<comment type="caution">
    <text evidence="5">The sequence shown here is derived from an EMBL/GenBank/DDBJ whole genome shotgun (WGS) entry which is preliminary data.</text>
</comment>
<gene>
    <name evidence="5" type="ORF">AB6M95_07760</name>
</gene>
<evidence type="ECO:0000256" key="1">
    <source>
        <dbReference type="ARBA" id="ARBA00010587"/>
    </source>
</evidence>
<keyword evidence="2" id="KW-0479">Metal-binding</keyword>
<dbReference type="NCBIfam" id="TIGR02481">
    <property type="entry name" value="hemeryth_dom"/>
    <property type="match status" value="1"/>
</dbReference>
<evidence type="ECO:0000256" key="3">
    <source>
        <dbReference type="ARBA" id="ARBA00023004"/>
    </source>
</evidence>
<reference evidence="5 6" key="1">
    <citation type="submission" date="2024-08" db="EMBL/GenBank/DDBJ databases">
        <title>Sulfate-reducing bacteria isolated from formation water of the oil field in Kazakhstan and description of Pseudodesulfovibrio sp.</title>
        <authorList>
            <person name="Bidzhieva S.K."/>
            <person name="Tourova T.P."/>
            <person name="Grouzdev D.S."/>
            <person name="Beletsky A.V."/>
            <person name="Sokolova D.S."/>
            <person name="Samigullina S.R."/>
            <person name="Poltaraus A.B."/>
            <person name="Avtukh A.N."/>
            <person name="Tereshina V.M."/>
            <person name="Zhaparov N.S."/>
            <person name="Mardanov A.V."/>
            <person name="Nazina T.N."/>
        </authorList>
    </citation>
    <scope>NUCLEOTIDE SEQUENCE [LARGE SCALE GENOMIC DNA]</scope>
    <source>
        <strain evidence="5 6">9FUS</strain>
    </source>
</reference>
<dbReference type="Gene3D" id="1.20.120.50">
    <property type="entry name" value="Hemerythrin-like"/>
    <property type="match status" value="1"/>
</dbReference>
<protein>
    <submittedName>
        <fullName evidence="5">Bacteriohemerythrin</fullName>
    </submittedName>
</protein>
<proteinExistence type="inferred from homology"/>
<feature type="domain" description="Hemerythrin-like" evidence="4">
    <location>
        <begin position="14"/>
        <end position="127"/>
    </location>
</feature>
<sequence>MHGIEWHESNSVGVPSIDDQHKRLMALTNRLFLAIMDETGETALEGVLNDLADYAVYHFTHEEGLLRKYGYPEDLLAEHQAEHKALTDRVLHYIARYRDDPANLDLSVYVFLRDWTTEHMGRSDARYSEFLMAHHAK</sequence>
<dbReference type="InterPro" id="IPR035938">
    <property type="entry name" value="Hemerythrin-like_sf"/>
</dbReference>
<keyword evidence="6" id="KW-1185">Reference proteome</keyword>
<organism evidence="5 6">
    <name type="scientific">Pseudodesulfovibrio karagichevae</name>
    <dbReference type="NCBI Taxonomy" id="3239305"/>
    <lineage>
        <taxon>Bacteria</taxon>
        <taxon>Pseudomonadati</taxon>
        <taxon>Thermodesulfobacteriota</taxon>
        <taxon>Desulfovibrionia</taxon>
        <taxon>Desulfovibrionales</taxon>
        <taxon>Desulfovibrionaceae</taxon>
    </lineage>
</organism>
<name>A0ABV4K0Z7_9BACT</name>
<dbReference type="SUPFAM" id="SSF47188">
    <property type="entry name" value="Hemerythrin-like"/>
    <property type="match status" value="1"/>
</dbReference>
<evidence type="ECO:0000313" key="5">
    <source>
        <dbReference type="EMBL" id="MEZ7196638.1"/>
    </source>
</evidence>
<keyword evidence="3" id="KW-0408">Iron</keyword>
<dbReference type="RefSeq" id="WP_371386164.1">
    <property type="nucleotide sequence ID" value="NZ_JBGLYH010000016.1"/>
</dbReference>